<accession>A0A133VP17</accession>
<dbReference type="Proteomes" id="UP000070256">
    <property type="component" value="Unassembled WGS sequence"/>
</dbReference>
<dbReference type="AlphaFoldDB" id="A0A133VP17"/>
<dbReference type="EMBL" id="LHYK01000008">
    <property type="protein sequence ID" value="KXB08185.1"/>
    <property type="molecule type" value="Genomic_DNA"/>
</dbReference>
<protein>
    <recommendedName>
        <fullName evidence="1">IMP biosynthesis enzyme PurP C-terminal domain-containing protein</fullName>
    </recommendedName>
</protein>
<dbReference type="Gene3D" id="3.30.470.20">
    <property type="entry name" value="ATP-grasp fold, B domain"/>
    <property type="match status" value="1"/>
</dbReference>
<reference evidence="2 3" key="1">
    <citation type="journal article" date="2016" name="Sci. Rep.">
        <title>Metabolic traits of an uncultured archaeal lineage -MSBL1- from brine pools of the Red Sea.</title>
        <authorList>
            <person name="Mwirichia R."/>
            <person name="Alam I."/>
            <person name="Rashid M."/>
            <person name="Vinu M."/>
            <person name="Ba-Alawi W."/>
            <person name="Anthony Kamau A."/>
            <person name="Kamanda Ngugi D."/>
            <person name="Goker M."/>
            <person name="Klenk H.P."/>
            <person name="Bajic V."/>
            <person name="Stingl U."/>
        </authorList>
    </citation>
    <scope>NUCLEOTIDE SEQUENCE [LARGE SCALE GENOMIC DNA]</scope>
    <source>
        <strain evidence="2">SCGC-AAA385D11</strain>
    </source>
</reference>
<evidence type="ECO:0000259" key="1">
    <source>
        <dbReference type="Pfam" id="PF06973"/>
    </source>
</evidence>
<dbReference type="GO" id="GO:0000287">
    <property type="term" value="F:magnesium ion binding"/>
    <property type="evidence" value="ECO:0007669"/>
    <property type="project" value="InterPro"/>
</dbReference>
<dbReference type="InterPro" id="IPR009720">
    <property type="entry name" value="IMP_biosynth_PurP_C"/>
</dbReference>
<feature type="domain" description="IMP biosynthesis enzyme PurP C-terminal" evidence="1">
    <location>
        <begin position="2"/>
        <end position="109"/>
    </location>
</feature>
<comment type="caution">
    <text evidence="2">The sequence shown here is derived from an EMBL/GenBank/DDBJ whole genome shotgun (WGS) entry which is preliminary data.</text>
</comment>
<dbReference type="Pfam" id="PF06973">
    <property type="entry name" value="DUF1297"/>
    <property type="match status" value="1"/>
</dbReference>
<dbReference type="GO" id="GO:0006188">
    <property type="term" value="P:IMP biosynthetic process"/>
    <property type="evidence" value="ECO:0007669"/>
    <property type="project" value="InterPro"/>
</dbReference>
<proteinExistence type="predicted"/>
<dbReference type="GO" id="GO:0016879">
    <property type="term" value="F:ligase activity, forming carbon-nitrogen bonds"/>
    <property type="evidence" value="ECO:0007669"/>
    <property type="project" value="InterPro"/>
</dbReference>
<sequence length="109" mass="12544">MVYENAEKLMKTLKEEVPPGMIGPIGIQGAVPIDEKDRPEFVIFDLSFRVPGDPAIGPTSPYLRYLDVKHEEEYAKFMPSNWKIKEPLDLSMMEIKRAIHEQKLEKIVT</sequence>
<organism evidence="2 3">
    <name type="scientific">candidate division MSBL1 archaeon SCGC-AAA385D11</name>
    <dbReference type="NCBI Taxonomy" id="1698286"/>
    <lineage>
        <taxon>Archaea</taxon>
        <taxon>Methanobacteriati</taxon>
        <taxon>Methanobacteriota</taxon>
        <taxon>candidate division MSBL1</taxon>
    </lineage>
</organism>
<evidence type="ECO:0000313" key="3">
    <source>
        <dbReference type="Proteomes" id="UP000070256"/>
    </source>
</evidence>
<dbReference type="PATRIC" id="fig|1698286.3.peg.379"/>
<keyword evidence="3" id="KW-1185">Reference proteome</keyword>
<name>A0A133VP17_9EURY</name>
<dbReference type="GO" id="GO:0005524">
    <property type="term" value="F:ATP binding"/>
    <property type="evidence" value="ECO:0007669"/>
    <property type="project" value="InterPro"/>
</dbReference>
<evidence type="ECO:0000313" key="2">
    <source>
        <dbReference type="EMBL" id="KXB08185.1"/>
    </source>
</evidence>
<gene>
    <name evidence="2" type="ORF">AKJ58_00715</name>
</gene>
<dbReference type="SUPFAM" id="SSF56059">
    <property type="entry name" value="Glutathione synthetase ATP-binding domain-like"/>
    <property type="match status" value="1"/>
</dbReference>